<gene>
    <name evidence="3" type="ORF">SAMN02745110_01043</name>
</gene>
<dbReference type="Pfam" id="PF02021">
    <property type="entry name" value="UPF0102"/>
    <property type="match status" value="1"/>
</dbReference>
<accession>A0A1T4M192</accession>
<sequence>MNKRSVGSEKEELAAEFLANKGYRIIEKNFYIRQAEIDIVAYDEVRKILIFVEVKYRSSAKSGSSLEAVSLAKQRKVSKAALYYLNYKKINPDTVNIRFDVVGIDGDKITHIENAFMYVG</sequence>
<dbReference type="CDD" id="cd20736">
    <property type="entry name" value="PoNe_Nuclease"/>
    <property type="match status" value="1"/>
</dbReference>
<evidence type="ECO:0000256" key="1">
    <source>
        <dbReference type="ARBA" id="ARBA00006738"/>
    </source>
</evidence>
<organism evidence="3 4">
    <name type="scientific">Eubacterium ruminantium</name>
    <dbReference type="NCBI Taxonomy" id="42322"/>
    <lineage>
        <taxon>Bacteria</taxon>
        <taxon>Bacillati</taxon>
        <taxon>Bacillota</taxon>
        <taxon>Clostridia</taxon>
        <taxon>Eubacteriales</taxon>
        <taxon>Eubacteriaceae</taxon>
        <taxon>Eubacterium</taxon>
    </lineage>
</organism>
<dbReference type="NCBIfam" id="NF009150">
    <property type="entry name" value="PRK12497.1-3"/>
    <property type="match status" value="1"/>
</dbReference>
<name>A0A1T4M192_9FIRM</name>
<dbReference type="NCBIfam" id="TIGR00252">
    <property type="entry name" value="YraN family protein"/>
    <property type="match status" value="1"/>
</dbReference>
<keyword evidence="3" id="KW-0378">Hydrolase</keyword>
<dbReference type="AlphaFoldDB" id="A0A1T4M192"/>
<evidence type="ECO:0000256" key="2">
    <source>
        <dbReference type="HAMAP-Rule" id="MF_00048"/>
    </source>
</evidence>
<proteinExistence type="inferred from homology"/>
<dbReference type="EMBL" id="FUXA01000006">
    <property type="protein sequence ID" value="SJZ60692.1"/>
    <property type="molecule type" value="Genomic_DNA"/>
</dbReference>
<dbReference type="Gene3D" id="3.40.1350.10">
    <property type="match status" value="1"/>
</dbReference>
<dbReference type="RefSeq" id="WP_078786882.1">
    <property type="nucleotide sequence ID" value="NZ_CACZYW010000001.1"/>
</dbReference>
<dbReference type="Proteomes" id="UP000189857">
    <property type="component" value="Unassembled WGS sequence"/>
</dbReference>
<dbReference type="SUPFAM" id="SSF52980">
    <property type="entry name" value="Restriction endonuclease-like"/>
    <property type="match status" value="1"/>
</dbReference>
<keyword evidence="3" id="KW-0540">Nuclease</keyword>
<dbReference type="GO" id="GO:0004519">
    <property type="term" value="F:endonuclease activity"/>
    <property type="evidence" value="ECO:0007669"/>
    <property type="project" value="UniProtKB-KW"/>
</dbReference>
<keyword evidence="3" id="KW-0255">Endonuclease</keyword>
<dbReference type="InterPro" id="IPR003509">
    <property type="entry name" value="UPF0102_YraN-like"/>
</dbReference>
<dbReference type="GO" id="GO:0003676">
    <property type="term" value="F:nucleic acid binding"/>
    <property type="evidence" value="ECO:0007669"/>
    <property type="project" value="InterPro"/>
</dbReference>
<comment type="similarity">
    <text evidence="1 2">Belongs to the UPF0102 family.</text>
</comment>
<dbReference type="PANTHER" id="PTHR34039:SF1">
    <property type="entry name" value="UPF0102 PROTEIN YRAN"/>
    <property type="match status" value="1"/>
</dbReference>
<dbReference type="OrthoDB" id="9802516at2"/>
<protein>
    <recommendedName>
        <fullName evidence="2">UPF0102 protein SAMN02745110_01043</fullName>
    </recommendedName>
</protein>
<keyword evidence="4" id="KW-1185">Reference proteome</keyword>
<dbReference type="InterPro" id="IPR011856">
    <property type="entry name" value="tRNA_endonuc-like_dom_sf"/>
</dbReference>
<evidence type="ECO:0000313" key="3">
    <source>
        <dbReference type="EMBL" id="SJZ60692.1"/>
    </source>
</evidence>
<dbReference type="HAMAP" id="MF_00048">
    <property type="entry name" value="UPF0102"/>
    <property type="match status" value="1"/>
</dbReference>
<reference evidence="3 4" key="1">
    <citation type="submission" date="2017-02" db="EMBL/GenBank/DDBJ databases">
        <authorList>
            <person name="Peterson S.W."/>
        </authorList>
    </citation>
    <scope>NUCLEOTIDE SEQUENCE [LARGE SCALE GENOMIC DNA]</scope>
    <source>
        <strain evidence="3 4">ATCC 17233</strain>
    </source>
</reference>
<dbReference type="InterPro" id="IPR011335">
    <property type="entry name" value="Restrct_endonuc-II-like"/>
</dbReference>
<dbReference type="PANTHER" id="PTHR34039">
    <property type="entry name" value="UPF0102 PROTEIN YRAN"/>
    <property type="match status" value="1"/>
</dbReference>
<evidence type="ECO:0000313" key="4">
    <source>
        <dbReference type="Proteomes" id="UP000189857"/>
    </source>
</evidence>